<evidence type="ECO:0000259" key="2">
    <source>
        <dbReference type="Pfam" id="PF03372"/>
    </source>
</evidence>
<dbReference type="Proteomes" id="UP000190341">
    <property type="component" value="Unassembled WGS sequence"/>
</dbReference>
<dbReference type="PANTHER" id="PTHR42834:SF1">
    <property type="entry name" value="ENDONUCLEASE_EXONUCLEASE_PHOSPHATASE FAMILY PROTEIN (AFU_ORTHOLOGUE AFUA_3G09210)"/>
    <property type="match status" value="1"/>
</dbReference>
<keyword evidence="4" id="KW-1185">Reference proteome</keyword>
<dbReference type="AlphaFoldDB" id="A0A1T5KQW7"/>
<dbReference type="RefSeq" id="WP_079724173.1">
    <property type="nucleotide sequence ID" value="NZ_BMCL01000002.1"/>
</dbReference>
<dbReference type="NCBIfam" id="NF033681">
    <property type="entry name" value="ExeM_NucH_DNase"/>
    <property type="match status" value="1"/>
</dbReference>
<dbReference type="Gene3D" id="3.60.10.10">
    <property type="entry name" value="Endonuclease/exonuclease/phosphatase"/>
    <property type="match status" value="1"/>
</dbReference>
<organism evidence="3 4">
    <name type="scientific">Pseudoxanthomonas indica</name>
    <dbReference type="NCBI Taxonomy" id="428993"/>
    <lineage>
        <taxon>Bacteria</taxon>
        <taxon>Pseudomonadati</taxon>
        <taxon>Pseudomonadota</taxon>
        <taxon>Gammaproteobacteria</taxon>
        <taxon>Lysobacterales</taxon>
        <taxon>Lysobacteraceae</taxon>
        <taxon>Pseudoxanthomonas</taxon>
    </lineage>
</organism>
<proteinExistence type="predicted"/>
<evidence type="ECO:0000313" key="3">
    <source>
        <dbReference type="EMBL" id="SKC66087.1"/>
    </source>
</evidence>
<dbReference type="InterPro" id="IPR047971">
    <property type="entry name" value="ExeM-like"/>
</dbReference>
<sequence length="477" mass="51040">MPAQRLTLLSAALLAFCLPDAYAAEPAATPAGSEVVELSAPPPHWQALKGKRVRIVVPLTVTGTDQAERFGELTVAFDGRLWQPSEVATPGSAAFKQVVSDNARRRLVLDDGSNERDPKTISWLGDQALPRVGAQLRGVEGIVDERHGSIRLQLTRPLELPMLKRAGAPQVPGTLKIAAFNLENLFNGDGHGGGFPTPRGAKTPALLQAQLAKLVATVRGLDADVAALMELENDGYGAESSLAQFVAALNAPRDGQPALDWKFIDAGQGPGGDTIRVGILYRASRVAPLGAPAVLEGGPFGDRSRVPLAQAFRRGSGKPFVLVANHFKSKGCTEASGADADQGDTQGCWNALRLDSARRLDAWLKQDPTGQGGERTILLGDFNAYAMEDPVRWLRDAGWRDAFAVARVQQPYSYVYNGQSGRLDHALLSAGMAKRLRGAAEWHLNADEPDRAGYATGDASQPWRSSDHDPLLLGFDL</sequence>
<dbReference type="GO" id="GO:0003824">
    <property type="term" value="F:catalytic activity"/>
    <property type="evidence" value="ECO:0007669"/>
    <property type="project" value="InterPro"/>
</dbReference>
<evidence type="ECO:0000256" key="1">
    <source>
        <dbReference type="SAM" id="SignalP"/>
    </source>
</evidence>
<feature type="signal peptide" evidence="1">
    <location>
        <begin position="1"/>
        <end position="23"/>
    </location>
</feature>
<feature type="domain" description="Endonuclease/exonuclease/phosphatase" evidence="2">
    <location>
        <begin position="201"/>
        <end position="468"/>
    </location>
</feature>
<accession>A0A1T5KQW7</accession>
<dbReference type="STRING" id="428993.SAMN06296058_1921"/>
<protein>
    <recommendedName>
        <fullName evidence="2">Endonuclease/exonuclease/phosphatase domain-containing protein</fullName>
    </recommendedName>
</protein>
<name>A0A1T5KQW7_9GAMM</name>
<dbReference type="EMBL" id="FUZV01000001">
    <property type="protein sequence ID" value="SKC66087.1"/>
    <property type="molecule type" value="Genomic_DNA"/>
</dbReference>
<dbReference type="OrthoDB" id="9800417at2"/>
<gene>
    <name evidence="3" type="ORF">SAMN06296058_1921</name>
</gene>
<dbReference type="SUPFAM" id="SSF56219">
    <property type="entry name" value="DNase I-like"/>
    <property type="match status" value="1"/>
</dbReference>
<evidence type="ECO:0000313" key="4">
    <source>
        <dbReference type="Proteomes" id="UP000190341"/>
    </source>
</evidence>
<reference evidence="3 4" key="1">
    <citation type="submission" date="2017-02" db="EMBL/GenBank/DDBJ databases">
        <authorList>
            <person name="Peterson S.W."/>
        </authorList>
    </citation>
    <scope>NUCLEOTIDE SEQUENCE [LARGE SCALE GENOMIC DNA]</scope>
    <source>
        <strain evidence="3 4">P15</strain>
    </source>
</reference>
<feature type="chain" id="PRO_5012662422" description="Endonuclease/exonuclease/phosphatase domain-containing protein" evidence="1">
    <location>
        <begin position="24"/>
        <end position="477"/>
    </location>
</feature>
<dbReference type="PANTHER" id="PTHR42834">
    <property type="entry name" value="ENDONUCLEASE/EXONUCLEASE/PHOSPHATASE FAMILY PROTEIN (AFU_ORTHOLOGUE AFUA_3G09210)"/>
    <property type="match status" value="1"/>
</dbReference>
<dbReference type="Pfam" id="PF03372">
    <property type="entry name" value="Exo_endo_phos"/>
    <property type="match status" value="1"/>
</dbReference>
<dbReference type="InterPro" id="IPR036691">
    <property type="entry name" value="Endo/exonu/phosph_ase_sf"/>
</dbReference>
<dbReference type="InterPro" id="IPR005135">
    <property type="entry name" value="Endo/exonuclease/phosphatase"/>
</dbReference>
<keyword evidence="1" id="KW-0732">Signal</keyword>
<dbReference type="CDD" id="cd10283">
    <property type="entry name" value="MnuA_DNase1-like"/>
    <property type="match status" value="1"/>
</dbReference>